<dbReference type="Proteomes" id="UP001217485">
    <property type="component" value="Unassembled WGS sequence"/>
</dbReference>
<dbReference type="Gene3D" id="1.10.1740.10">
    <property type="match status" value="1"/>
</dbReference>
<dbReference type="PANTHER" id="PTHR43133">
    <property type="entry name" value="RNA POLYMERASE ECF-TYPE SIGMA FACTO"/>
    <property type="match status" value="1"/>
</dbReference>
<evidence type="ECO:0000256" key="3">
    <source>
        <dbReference type="ARBA" id="ARBA00023082"/>
    </source>
</evidence>
<keyword evidence="8" id="KW-1185">Reference proteome</keyword>
<dbReference type="InterPro" id="IPR007627">
    <property type="entry name" value="RNA_pol_sigma70_r2"/>
</dbReference>
<accession>A0ABT5C8W2</accession>
<dbReference type="InterPro" id="IPR013324">
    <property type="entry name" value="RNA_pol_sigma_r3/r4-like"/>
</dbReference>
<dbReference type="Gene3D" id="1.10.10.10">
    <property type="entry name" value="Winged helix-like DNA-binding domain superfamily/Winged helix DNA-binding domain"/>
    <property type="match status" value="1"/>
</dbReference>
<dbReference type="SUPFAM" id="SSF88946">
    <property type="entry name" value="Sigma2 domain of RNA polymerase sigma factors"/>
    <property type="match status" value="1"/>
</dbReference>
<gene>
    <name evidence="7" type="ORF">POL72_34430</name>
</gene>
<evidence type="ECO:0000259" key="6">
    <source>
        <dbReference type="Pfam" id="PF08281"/>
    </source>
</evidence>
<dbReference type="CDD" id="cd06171">
    <property type="entry name" value="Sigma70_r4"/>
    <property type="match status" value="1"/>
</dbReference>
<evidence type="ECO:0000259" key="5">
    <source>
        <dbReference type="Pfam" id="PF04542"/>
    </source>
</evidence>
<dbReference type="InterPro" id="IPR013249">
    <property type="entry name" value="RNA_pol_sigma70_r4_t2"/>
</dbReference>
<dbReference type="InterPro" id="IPR014284">
    <property type="entry name" value="RNA_pol_sigma-70_dom"/>
</dbReference>
<dbReference type="RefSeq" id="WP_272101027.1">
    <property type="nucleotide sequence ID" value="NZ_JAQNDK010000004.1"/>
</dbReference>
<keyword evidence="2" id="KW-0805">Transcription regulation</keyword>
<dbReference type="NCBIfam" id="TIGR02937">
    <property type="entry name" value="sigma70-ECF"/>
    <property type="match status" value="1"/>
</dbReference>
<keyword evidence="3" id="KW-0731">Sigma factor</keyword>
<dbReference type="InterPro" id="IPR039425">
    <property type="entry name" value="RNA_pol_sigma-70-like"/>
</dbReference>
<dbReference type="PANTHER" id="PTHR43133:SF51">
    <property type="entry name" value="RNA POLYMERASE SIGMA FACTOR"/>
    <property type="match status" value="1"/>
</dbReference>
<feature type="domain" description="RNA polymerase sigma factor 70 region 4 type 2" evidence="6">
    <location>
        <begin position="139"/>
        <end position="189"/>
    </location>
</feature>
<organism evidence="7 8">
    <name type="scientific">Sorangium atrum</name>
    <dbReference type="NCBI Taxonomy" id="2995308"/>
    <lineage>
        <taxon>Bacteria</taxon>
        <taxon>Pseudomonadati</taxon>
        <taxon>Myxococcota</taxon>
        <taxon>Polyangia</taxon>
        <taxon>Polyangiales</taxon>
        <taxon>Polyangiaceae</taxon>
        <taxon>Sorangium</taxon>
    </lineage>
</organism>
<feature type="domain" description="RNA polymerase sigma-70 region 2" evidence="5">
    <location>
        <begin position="41"/>
        <end position="108"/>
    </location>
</feature>
<dbReference type="Pfam" id="PF04542">
    <property type="entry name" value="Sigma70_r2"/>
    <property type="match status" value="1"/>
</dbReference>
<comment type="caution">
    <text evidence="7">The sequence shown here is derived from an EMBL/GenBank/DDBJ whole genome shotgun (WGS) entry which is preliminary data.</text>
</comment>
<evidence type="ECO:0000256" key="4">
    <source>
        <dbReference type="ARBA" id="ARBA00023163"/>
    </source>
</evidence>
<sequence>MSVRVTEGSRAHQAEGPLVSSIDLERTRRAGAGDPAAQAWLVARLLPGVRQVAQAFLRRSADADDAAQLATLAILRAAPAYRGEAAIEGWARRIAVRTVLRYLRAVRRRDAPIAGDLSDAEEVPASSRGSAQEALPRHVRDYLGELPEAQREALILHHALEHTVDEIAEMTDVSPDTVRSRLRLGIAALRKRVRQDIAVGRRRSP</sequence>
<keyword evidence="4" id="KW-0804">Transcription</keyword>
<dbReference type="EMBL" id="JAQNDK010000004">
    <property type="protein sequence ID" value="MDC0682875.1"/>
    <property type="molecule type" value="Genomic_DNA"/>
</dbReference>
<evidence type="ECO:0000313" key="7">
    <source>
        <dbReference type="EMBL" id="MDC0682875.1"/>
    </source>
</evidence>
<dbReference type="InterPro" id="IPR036388">
    <property type="entry name" value="WH-like_DNA-bd_sf"/>
</dbReference>
<evidence type="ECO:0000256" key="2">
    <source>
        <dbReference type="ARBA" id="ARBA00023015"/>
    </source>
</evidence>
<dbReference type="SUPFAM" id="SSF88659">
    <property type="entry name" value="Sigma3 and sigma4 domains of RNA polymerase sigma factors"/>
    <property type="match status" value="1"/>
</dbReference>
<comment type="similarity">
    <text evidence="1">Belongs to the sigma-70 factor family. ECF subfamily.</text>
</comment>
<dbReference type="InterPro" id="IPR013325">
    <property type="entry name" value="RNA_pol_sigma_r2"/>
</dbReference>
<dbReference type="Pfam" id="PF08281">
    <property type="entry name" value="Sigma70_r4_2"/>
    <property type="match status" value="1"/>
</dbReference>
<name>A0ABT5C8W2_9BACT</name>
<evidence type="ECO:0000313" key="8">
    <source>
        <dbReference type="Proteomes" id="UP001217485"/>
    </source>
</evidence>
<reference evidence="7 8" key="1">
    <citation type="submission" date="2023-01" db="EMBL/GenBank/DDBJ databases">
        <title>Minimal conservation of predation-associated metabolite biosynthetic gene clusters underscores biosynthetic potential of Myxococcota including descriptions for ten novel species: Archangium lansinium sp. nov., Myxococcus landrumus sp. nov., Nannocystis bai.</title>
        <authorList>
            <person name="Ahearne A."/>
            <person name="Stevens C."/>
            <person name="Dowd S."/>
        </authorList>
    </citation>
    <scope>NUCLEOTIDE SEQUENCE [LARGE SCALE GENOMIC DNA]</scope>
    <source>
        <strain evidence="7 8">WIWO2</strain>
    </source>
</reference>
<protein>
    <submittedName>
        <fullName evidence="7">Sigma-70 family RNA polymerase sigma factor</fullName>
    </submittedName>
</protein>
<evidence type="ECO:0000256" key="1">
    <source>
        <dbReference type="ARBA" id="ARBA00010641"/>
    </source>
</evidence>
<proteinExistence type="inferred from homology"/>